<feature type="transmembrane region" description="Helical" evidence="7">
    <location>
        <begin position="354"/>
        <end position="374"/>
    </location>
</feature>
<keyword evidence="6 7" id="KW-0472">Membrane</keyword>
<dbReference type="Proteomes" id="UP000642070">
    <property type="component" value="Unassembled WGS sequence"/>
</dbReference>
<evidence type="ECO:0000256" key="6">
    <source>
        <dbReference type="ARBA" id="ARBA00023136"/>
    </source>
</evidence>
<evidence type="ECO:0000313" key="10">
    <source>
        <dbReference type="Proteomes" id="UP000642070"/>
    </source>
</evidence>
<dbReference type="InterPro" id="IPR020846">
    <property type="entry name" value="MFS_dom"/>
</dbReference>
<feature type="transmembrane region" description="Helical" evidence="7">
    <location>
        <begin position="287"/>
        <end position="305"/>
    </location>
</feature>
<protein>
    <submittedName>
        <fullName evidence="9">MFS transporter</fullName>
    </submittedName>
</protein>
<feature type="transmembrane region" description="Helical" evidence="7">
    <location>
        <begin position="20"/>
        <end position="41"/>
    </location>
</feature>
<keyword evidence="10" id="KW-1185">Reference proteome</keyword>
<dbReference type="AlphaFoldDB" id="A0A917WVQ9"/>
<dbReference type="Pfam" id="PF05977">
    <property type="entry name" value="MFS_3"/>
    <property type="match status" value="1"/>
</dbReference>
<feature type="transmembrane region" description="Helical" evidence="7">
    <location>
        <begin position="311"/>
        <end position="330"/>
    </location>
</feature>
<feature type="transmembrane region" description="Helical" evidence="7">
    <location>
        <begin position="169"/>
        <end position="189"/>
    </location>
</feature>
<feature type="transmembrane region" description="Helical" evidence="7">
    <location>
        <begin position="252"/>
        <end position="275"/>
    </location>
</feature>
<name>A0A917WVQ9_9ACTN</name>
<comment type="subcellular location">
    <subcellularLocation>
        <location evidence="1">Cell membrane</location>
        <topology evidence="1">Multi-pass membrane protein</topology>
    </subcellularLocation>
</comment>
<evidence type="ECO:0000256" key="2">
    <source>
        <dbReference type="ARBA" id="ARBA00022448"/>
    </source>
</evidence>
<dbReference type="PANTHER" id="PTHR23513">
    <property type="entry name" value="INTEGRAL MEMBRANE EFFLUX PROTEIN-RELATED"/>
    <property type="match status" value="1"/>
</dbReference>
<evidence type="ECO:0000256" key="4">
    <source>
        <dbReference type="ARBA" id="ARBA00022692"/>
    </source>
</evidence>
<feature type="transmembrane region" description="Helical" evidence="7">
    <location>
        <begin position="223"/>
        <end position="246"/>
    </location>
</feature>
<keyword evidence="4 7" id="KW-0812">Transmembrane</keyword>
<feature type="transmembrane region" description="Helical" evidence="7">
    <location>
        <begin position="380"/>
        <end position="399"/>
    </location>
</feature>
<dbReference type="PROSITE" id="PS50850">
    <property type="entry name" value="MFS"/>
    <property type="match status" value="1"/>
</dbReference>
<feature type="transmembrane region" description="Helical" evidence="7">
    <location>
        <begin position="47"/>
        <end position="69"/>
    </location>
</feature>
<proteinExistence type="predicted"/>
<keyword evidence="3" id="KW-1003">Cell membrane</keyword>
<reference evidence="9" key="1">
    <citation type="journal article" date="2014" name="Int. J. Syst. Evol. Microbiol.">
        <title>Complete genome sequence of Corynebacterium casei LMG S-19264T (=DSM 44701T), isolated from a smear-ripened cheese.</title>
        <authorList>
            <consortium name="US DOE Joint Genome Institute (JGI-PGF)"/>
            <person name="Walter F."/>
            <person name="Albersmeier A."/>
            <person name="Kalinowski J."/>
            <person name="Ruckert C."/>
        </authorList>
    </citation>
    <scope>NUCLEOTIDE SEQUENCE</scope>
    <source>
        <strain evidence="9">JCM 19831</strain>
    </source>
</reference>
<evidence type="ECO:0000256" key="7">
    <source>
        <dbReference type="SAM" id="Phobius"/>
    </source>
</evidence>
<dbReference type="CDD" id="cd06173">
    <property type="entry name" value="MFS_MefA_like"/>
    <property type="match status" value="1"/>
</dbReference>
<evidence type="ECO:0000256" key="3">
    <source>
        <dbReference type="ARBA" id="ARBA00022475"/>
    </source>
</evidence>
<dbReference type="SUPFAM" id="SSF103473">
    <property type="entry name" value="MFS general substrate transporter"/>
    <property type="match status" value="1"/>
</dbReference>
<keyword evidence="2" id="KW-0813">Transport</keyword>
<comment type="caution">
    <text evidence="9">The sequence shown here is derived from an EMBL/GenBank/DDBJ whole genome shotgun (WGS) entry which is preliminary data.</text>
</comment>
<evidence type="ECO:0000256" key="1">
    <source>
        <dbReference type="ARBA" id="ARBA00004651"/>
    </source>
</evidence>
<keyword evidence="5 7" id="KW-1133">Transmembrane helix</keyword>
<reference evidence="9" key="2">
    <citation type="submission" date="2020-09" db="EMBL/GenBank/DDBJ databases">
        <authorList>
            <person name="Sun Q."/>
            <person name="Ohkuma M."/>
        </authorList>
    </citation>
    <scope>NUCLEOTIDE SEQUENCE</scope>
    <source>
        <strain evidence="9">JCM 19831</strain>
    </source>
</reference>
<dbReference type="InterPro" id="IPR010290">
    <property type="entry name" value="TM_effector"/>
</dbReference>
<sequence length="418" mass="43886">MRAGLLRDHDFRQLFTADTISQVGTQVSVLALPLVAVLTLHASPLEVGVLTAAETAAFLLVGLPAGALVDRLRRRGAMVVADLLRALLLVSVPIAWWLDALSMPQLYLVGLLAGVCTVFFDVSYQSYLPFLVGKERLVEGNSRLELVRSTAQIGGPTVAGLLVKAVGAPVAMLLDAVSYLVSALFLGRIRRIEDRPERRPDAHLGREILEGLRFVVGNRLLRAIAACTGTSNFFGAIVQATLVVFLARELALSPALIGLFFTVGGLGALAGAFLVRPITQLVGAGPAIWLGILVGGLGGLLVPLAAPGWRLWLAAAGSVVYGIGVIVYNVNQVSFRQGITPDALLGRMNATMRFIVWGTLPLGGLAGGVLASVIGVHEALWVASAAGLVAVVPILVSPLRSMRELTPAVSAGTEAVRK</sequence>
<accession>A0A917WVQ9</accession>
<dbReference type="InterPro" id="IPR036259">
    <property type="entry name" value="MFS_trans_sf"/>
</dbReference>
<organism evidence="9 10">
    <name type="scientific">Dactylosporangium sucinum</name>
    <dbReference type="NCBI Taxonomy" id="1424081"/>
    <lineage>
        <taxon>Bacteria</taxon>
        <taxon>Bacillati</taxon>
        <taxon>Actinomycetota</taxon>
        <taxon>Actinomycetes</taxon>
        <taxon>Micromonosporales</taxon>
        <taxon>Micromonosporaceae</taxon>
        <taxon>Dactylosporangium</taxon>
    </lineage>
</organism>
<dbReference type="PANTHER" id="PTHR23513:SF6">
    <property type="entry name" value="MAJOR FACILITATOR SUPERFAMILY ASSOCIATED DOMAIN-CONTAINING PROTEIN"/>
    <property type="match status" value="1"/>
</dbReference>
<gene>
    <name evidence="9" type="ORF">GCM10007977_038500</name>
</gene>
<evidence type="ECO:0000313" key="9">
    <source>
        <dbReference type="EMBL" id="GGM33361.1"/>
    </source>
</evidence>
<evidence type="ECO:0000259" key="8">
    <source>
        <dbReference type="PROSITE" id="PS50850"/>
    </source>
</evidence>
<feature type="domain" description="Major facilitator superfamily (MFS) profile" evidence="8">
    <location>
        <begin position="220"/>
        <end position="418"/>
    </location>
</feature>
<evidence type="ECO:0000256" key="5">
    <source>
        <dbReference type="ARBA" id="ARBA00022989"/>
    </source>
</evidence>
<dbReference type="GO" id="GO:0005886">
    <property type="term" value="C:plasma membrane"/>
    <property type="evidence" value="ECO:0007669"/>
    <property type="project" value="UniProtKB-SubCell"/>
</dbReference>
<dbReference type="GO" id="GO:0022857">
    <property type="term" value="F:transmembrane transporter activity"/>
    <property type="evidence" value="ECO:0007669"/>
    <property type="project" value="InterPro"/>
</dbReference>
<dbReference type="EMBL" id="BMPI01000017">
    <property type="protein sequence ID" value="GGM33361.1"/>
    <property type="molecule type" value="Genomic_DNA"/>
</dbReference>
<dbReference type="RefSeq" id="WP_190251251.1">
    <property type="nucleotide sequence ID" value="NZ_BMPI01000017.1"/>
</dbReference>
<feature type="transmembrane region" description="Helical" evidence="7">
    <location>
        <begin position="76"/>
        <end position="98"/>
    </location>
</feature>
<dbReference type="Gene3D" id="1.20.1250.20">
    <property type="entry name" value="MFS general substrate transporter like domains"/>
    <property type="match status" value="1"/>
</dbReference>